<dbReference type="UniPathway" id="UPA00916">
    <property type="reaction ID" value="UER00889"/>
</dbReference>
<feature type="active site" description="Proton acceptor" evidence="12">
    <location>
        <position position="247"/>
    </location>
</feature>
<feature type="binding site" evidence="12">
    <location>
        <position position="243"/>
    </location>
    <ligand>
        <name>K(+)</name>
        <dbReference type="ChEBI" id="CHEBI:29103"/>
    </ligand>
</feature>
<keyword evidence="7 12" id="KW-0418">Kinase</keyword>
<evidence type="ECO:0000259" key="14">
    <source>
        <dbReference type="Pfam" id="PF00294"/>
    </source>
</evidence>
<dbReference type="HAMAP" id="MF_01987">
    <property type="entry name" value="Ribokinase"/>
    <property type="match status" value="1"/>
</dbReference>
<comment type="activity regulation">
    <text evidence="12">Activated by a monovalent cation that binds near, but not in, the active site. The most likely occupant of the site in vivo is potassium. Ion binding induces a conformational change that may alter substrate affinity.</text>
</comment>
<evidence type="ECO:0000256" key="1">
    <source>
        <dbReference type="ARBA" id="ARBA00005380"/>
    </source>
</evidence>
<proteinExistence type="inferred from homology"/>
<dbReference type="Proteomes" id="UP000469870">
    <property type="component" value="Unassembled WGS sequence"/>
</dbReference>
<dbReference type="GO" id="GO:0046872">
    <property type="term" value="F:metal ion binding"/>
    <property type="evidence" value="ECO:0007669"/>
    <property type="project" value="UniProtKB-KW"/>
</dbReference>
<sequence length="296" mass="32753">MEHRVLSYGSLNIDRVYSVPHMVRPGETMSSTAYNEYVGGKGLNQSIALARSGMKVYHAGAVGSDGEVLLETLKEDQINIEFVKQTQEKSGHAIIQVDDSGQNSILLFSGANFSILEEDVEGVFDHFESGDILLIQNEINCLKQIIDLADKKGMRIFFNPSPFNEDIFNLPLEKIDWFLLNEIEAQQITQMEVRDDDLLVSILKEHFPQANFVITLGEQGSMCSMGDKLYRQSIYPTEVVDTTGAGDTFTGYFISTLLETGALDKALDVASKASSISVSRKGASSSIPYKEEVEND</sequence>
<dbReference type="InterPro" id="IPR011611">
    <property type="entry name" value="PfkB_dom"/>
</dbReference>
<dbReference type="GO" id="GO:0004747">
    <property type="term" value="F:ribokinase activity"/>
    <property type="evidence" value="ECO:0007669"/>
    <property type="project" value="UniProtKB-UniRule"/>
</dbReference>
<accession>A0A844BSQ1</accession>
<dbReference type="PROSITE" id="PS00583">
    <property type="entry name" value="PFKB_KINASES_1"/>
    <property type="match status" value="1"/>
</dbReference>
<feature type="binding site" evidence="12">
    <location>
        <position position="286"/>
    </location>
    <ligand>
        <name>K(+)</name>
        <dbReference type="ChEBI" id="CHEBI:29103"/>
    </ligand>
</feature>
<evidence type="ECO:0000256" key="7">
    <source>
        <dbReference type="ARBA" id="ARBA00022777"/>
    </source>
</evidence>
<dbReference type="GO" id="GO:0005737">
    <property type="term" value="C:cytoplasm"/>
    <property type="evidence" value="ECO:0007669"/>
    <property type="project" value="UniProtKB-SubCell"/>
</dbReference>
<keyword evidence="6 12" id="KW-0547">Nucleotide-binding</keyword>
<feature type="binding site" evidence="12">
    <location>
        <begin position="215"/>
        <end position="220"/>
    </location>
    <ligand>
        <name>ATP</name>
        <dbReference type="ChEBI" id="CHEBI:30616"/>
    </ligand>
</feature>
<evidence type="ECO:0000256" key="9">
    <source>
        <dbReference type="ARBA" id="ARBA00022842"/>
    </source>
</evidence>
<keyword evidence="12" id="KW-0963">Cytoplasm</keyword>
<keyword evidence="10 12" id="KW-0630">Potassium</keyword>
<feature type="compositionally biased region" description="Polar residues" evidence="13">
    <location>
        <begin position="277"/>
        <end position="287"/>
    </location>
</feature>
<feature type="binding site" evidence="12">
    <location>
        <position position="277"/>
    </location>
    <ligand>
        <name>K(+)</name>
        <dbReference type="ChEBI" id="CHEBI:29103"/>
    </ligand>
</feature>
<evidence type="ECO:0000256" key="12">
    <source>
        <dbReference type="HAMAP-Rule" id="MF_01987"/>
    </source>
</evidence>
<evidence type="ECO:0000256" key="6">
    <source>
        <dbReference type="ARBA" id="ARBA00022741"/>
    </source>
</evidence>
<dbReference type="InterPro" id="IPR002139">
    <property type="entry name" value="Ribo/fructo_kinase"/>
</dbReference>
<dbReference type="PANTHER" id="PTHR10584:SF166">
    <property type="entry name" value="RIBOKINASE"/>
    <property type="match status" value="1"/>
</dbReference>
<comment type="similarity">
    <text evidence="12">Belongs to the carbohydrate kinase PfkB family. Ribokinase subfamily.</text>
</comment>
<dbReference type="CDD" id="cd01174">
    <property type="entry name" value="ribokinase"/>
    <property type="match status" value="1"/>
</dbReference>
<dbReference type="Pfam" id="PF00294">
    <property type="entry name" value="PfkB"/>
    <property type="match status" value="1"/>
</dbReference>
<feature type="binding site" evidence="12">
    <location>
        <position position="181"/>
    </location>
    <ligand>
        <name>ATP</name>
        <dbReference type="ChEBI" id="CHEBI:30616"/>
    </ligand>
</feature>
<gene>
    <name evidence="12" type="primary">rbsK</name>
    <name evidence="15" type="ORF">GIY11_03735</name>
</gene>
<feature type="domain" description="Carbohydrate kinase PfkB" evidence="14">
    <location>
        <begin position="3"/>
        <end position="288"/>
    </location>
</feature>
<dbReference type="RefSeq" id="WP_153861552.1">
    <property type="nucleotide sequence ID" value="NZ_WJQR01000003.1"/>
</dbReference>
<evidence type="ECO:0000313" key="16">
    <source>
        <dbReference type="Proteomes" id="UP000469870"/>
    </source>
</evidence>
<keyword evidence="9 12" id="KW-0460">Magnesium</keyword>
<dbReference type="Gene3D" id="3.40.1190.20">
    <property type="match status" value="1"/>
</dbReference>
<evidence type="ECO:0000256" key="8">
    <source>
        <dbReference type="ARBA" id="ARBA00022840"/>
    </source>
</evidence>
<reference evidence="15 16" key="1">
    <citation type="submission" date="2019-11" db="EMBL/GenBank/DDBJ databases">
        <title>Characterisation of Fundicoccus ignavus gen. nov. sp. nov., a novel genus of the family Aerococcaceae isolated from bulk tank milk.</title>
        <authorList>
            <person name="Siebert A."/>
            <person name="Huptas C."/>
            <person name="Wenning M."/>
            <person name="Scherer S."/>
            <person name="Doll E.V."/>
        </authorList>
    </citation>
    <scope>NUCLEOTIDE SEQUENCE [LARGE SCALE GENOMIC DNA]</scope>
    <source>
        <strain evidence="15 16">DSM 109653</strain>
    </source>
</reference>
<comment type="subunit">
    <text evidence="12">Homodimer.</text>
</comment>
<feature type="binding site" evidence="12">
    <location>
        <position position="282"/>
    </location>
    <ligand>
        <name>K(+)</name>
        <dbReference type="ChEBI" id="CHEBI:29103"/>
    </ligand>
</feature>
<dbReference type="PRINTS" id="PR00990">
    <property type="entry name" value="RIBOKINASE"/>
</dbReference>
<comment type="pathway">
    <text evidence="12">Carbohydrate metabolism; D-ribose degradation; D-ribose 5-phosphate from beta-D-ribopyranose: step 2/2.</text>
</comment>
<organism evidence="15 16">
    <name type="scientific">Fundicoccus ignavus</name>
    <dbReference type="NCBI Taxonomy" id="2664442"/>
    <lineage>
        <taxon>Bacteria</taxon>
        <taxon>Bacillati</taxon>
        <taxon>Bacillota</taxon>
        <taxon>Bacilli</taxon>
        <taxon>Lactobacillales</taxon>
        <taxon>Aerococcaceae</taxon>
        <taxon>Fundicoccus</taxon>
    </lineage>
</organism>
<comment type="subcellular location">
    <subcellularLocation>
        <location evidence="12">Cytoplasm</location>
    </subcellularLocation>
</comment>
<evidence type="ECO:0000256" key="2">
    <source>
        <dbReference type="ARBA" id="ARBA00012035"/>
    </source>
</evidence>
<keyword evidence="8 12" id="KW-0067">ATP-binding</keyword>
<dbReference type="AlphaFoldDB" id="A0A844BSQ1"/>
<comment type="cofactor">
    <cofactor evidence="12">
        <name>Mg(2+)</name>
        <dbReference type="ChEBI" id="CHEBI:18420"/>
    </cofactor>
    <text evidence="12">Requires a divalent cation, most likely magnesium in vivo, as an electrophilic catalyst to aid phosphoryl group transfer. It is the chelate of the metal and the nucleotide that is the actual substrate.</text>
</comment>
<dbReference type="InterPro" id="IPR002173">
    <property type="entry name" value="Carboh/pur_kinase_PfkB_CS"/>
</dbReference>
<name>A0A844BSQ1_9LACT</name>
<evidence type="ECO:0000256" key="5">
    <source>
        <dbReference type="ARBA" id="ARBA00022723"/>
    </source>
</evidence>
<dbReference type="InterPro" id="IPR029056">
    <property type="entry name" value="Ribokinase-like"/>
</dbReference>
<comment type="catalytic activity">
    <reaction evidence="12">
        <text>D-ribose + ATP = D-ribose 5-phosphate + ADP + H(+)</text>
        <dbReference type="Rhea" id="RHEA:13697"/>
        <dbReference type="ChEBI" id="CHEBI:15378"/>
        <dbReference type="ChEBI" id="CHEBI:30616"/>
        <dbReference type="ChEBI" id="CHEBI:47013"/>
        <dbReference type="ChEBI" id="CHEBI:78346"/>
        <dbReference type="ChEBI" id="CHEBI:456216"/>
        <dbReference type="EC" id="2.7.1.15"/>
    </reaction>
</comment>
<comment type="caution">
    <text evidence="12">Lacks conserved residue(s) required for the propagation of feature annotation.</text>
</comment>
<dbReference type="GO" id="GO:0019303">
    <property type="term" value="P:D-ribose catabolic process"/>
    <property type="evidence" value="ECO:0007669"/>
    <property type="project" value="UniProtKB-UniRule"/>
</dbReference>
<dbReference type="SUPFAM" id="SSF53613">
    <property type="entry name" value="Ribokinase-like"/>
    <property type="match status" value="1"/>
</dbReference>
<protein>
    <recommendedName>
        <fullName evidence="3 12">Ribokinase</fullName>
        <shortName evidence="12">RK</shortName>
        <ecNumber evidence="2 12">2.7.1.15</ecNumber>
    </recommendedName>
</protein>
<evidence type="ECO:0000256" key="13">
    <source>
        <dbReference type="SAM" id="MobiDB-lite"/>
    </source>
</evidence>
<evidence type="ECO:0000256" key="11">
    <source>
        <dbReference type="ARBA" id="ARBA00023277"/>
    </source>
</evidence>
<comment type="similarity">
    <text evidence="1">Belongs to the carbohydrate kinase pfkB family.</text>
</comment>
<dbReference type="PANTHER" id="PTHR10584">
    <property type="entry name" value="SUGAR KINASE"/>
    <property type="match status" value="1"/>
</dbReference>
<keyword evidence="5 12" id="KW-0479">Metal-binding</keyword>
<feature type="binding site" evidence="12">
    <location>
        <begin position="246"/>
        <end position="247"/>
    </location>
    <ligand>
        <name>ATP</name>
        <dbReference type="ChEBI" id="CHEBI:30616"/>
    </ligand>
</feature>
<evidence type="ECO:0000256" key="4">
    <source>
        <dbReference type="ARBA" id="ARBA00022679"/>
    </source>
</evidence>
<feature type="binding site" evidence="12">
    <location>
        <position position="280"/>
    </location>
    <ligand>
        <name>K(+)</name>
        <dbReference type="ChEBI" id="CHEBI:29103"/>
    </ligand>
</feature>
<dbReference type="EMBL" id="WJQR01000003">
    <property type="protein sequence ID" value="MRI81122.1"/>
    <property type="molecule type" value="Genomic_DNA"/>
</dbReference>
<evidence type="ECO:0000256" key="3">
    <source>
        <dbReference type="ARBA" id="ARBA00016943"/>
    </source>
</evidence>
<keyword evidence="11 12" id="KW-0119">Carbohydrate metabolism</keyword>
<dbReference type="GO" id="GO:0005524">
    <property type="term" value="F:ATP binding"/>
    <property type="evidence" value="ECO:0007669"/>
    <property type="project" value="UniProtKB-UniRule"/>
</dbReference>
<feature type="binding site" evidence="12">
    <location>
        <begin position="40"/>
        <end position="44"/>
    </location>
    <ligand>
        <name>substrate</name>
    </ligand>
</feature>
<comment type="caution">
    <text evidence="15">The sequence shown here is derived from an EMBL/GenBank/DDBJ whole genome shotgun (WGS) entry which is preliminary data.</text>
</comment>
<feature type="binding site" evidence="12">
    <location>
        <position position="241"/>
    </location>
    <ligand>
        <name>K(+)</name>
        <dbReference type="ChEBI" id="CHEBI:29103"/>
    </ligand>
</feature>
<dbReference type="EC" id="2.7.1.15" evidence="2 12"/>
<evidence type="ECO:0000256" key="10">
    <source>
        <dbReference type="ARBA" id="ARBA00022958"/>
    </source>
</evidence>
<evidence type="ECO:0000313" key="15">
    <source>
        <dbReference type="EMBL" id="MRI81122.1"/>
    </source>
</evidence>
<feature type="region of interest" description="Disordered" evidence="13">
    <location>
        <begin position="277"/>
        <end position="296"/>
    </location>
</feature>
<feature type="binding site" evidence="12">
    <location>
        <begin position="12"/>
        <end position="14"/>
    </location>
    <ligand>
        <name>substrate</name>
    </ligand>
</feature>
<feature type="binding site" evidence="12">
    <location>
        <position position="247"/>
    </location>
    <ligand>
        <name>substrate</name>
    </ligand>
</feature>
<comment type="function">
    <text evidence="12">Catalyzes the phosphorylation of ribose at O-5 in a reaction requiring ATP and magnesium. The resulting D-ribose-5-phosphate can then be used either for sythesis of nucleotides, histidine, and tryptophan, or as a component of the pentose phosphate pathway.</text>
</comment>
<dbReference type="InterPro" id="IPR011877">
    <property type="entry name" value="Ribokinase"/>
</dbReference>
<keyword evidence="4 12" id="KW-0808">Transferase</keyword>
<feature type="binding site" evidence="12">
    <location>
        <position position="138"/>
    </location>
    <ligand>
        <name>substrate</name>
    </ligand>
</feature>